<organism evidence="1 2">
    <name type="scientific">Companilactobacillus paralimentarius DSM 13238 = JCM 10415</name>
    <dbReference type="NCBI Taxonomy" id="1122151"/>
    <lineage>
        <taxon>Bacteria</taxon>
        <taxon>Bacillati</taxon>
        <taxon>Bacillota</taxon>
        <taxon>Bacilli</taxon>
        <taxon>Lactobacillales</taxon>
        <taxon>Lactobacillaceae</taxon>
        <taxon>Companilactobacillus</taxon>
    </lineage>
</organism>
<dbReference type="EMBL" id="AZES01000114">
    <property type="protein sequence ID" value="KRL29616.1"/>
    <property type="molecule type" value="Genomic_DNA"/>
</dbReference>
<dbReference type="GeneID" id="96668566"/>
<dbReference type="PATRIC" id="fig|1122151.5.peg.689"/>
<accession>A0A0R1PAV3</accession>
<name>A0A0R1PAV3_9LACO</name>
<dbReference type="RefSeq" id="WP_025085748.1">
    <property type="nucleotide sequence ID" value="NZ_AZES01000114.1"/>
</dbReference>
<sequence>MHSIDRAFTTLQNPYYGGNIFDEKPIQVTLIEKKHTNKLESQSKSIFRSILGEKKIFDCSVENNINLATNNKNVFSIPFEKVEYIQFGIIRSLGYVNWGNPVVPTPIYSMLIYIKTVDSHYGFFDFAINKYSEYKTVFQDHNIPLEDPFNLNELSKLEKVKLYDYLNKNYDELSKKANYID</sequence>
<proteinExistence type="predicted"/>
<dbReference type="Proteomes" id="UP000051908">
    <property type="component" value="Unassembled WGS sequence"/>
</dbReference>
<evidence type="ECO:0000313" key="1">
    <source>
        <dbReference type="EMBL" id="KRL29616.1"/>
    </source>
</evidence>
<keyword evidence="2" id="KW-1185">Reference proteome</keyword>
<dbReference type="AlphaFoldDB" id="A0A0R1PAV3"/>
<gene>
    <name evidence="1" type="ORF">FD33_GL000664</name>
</gene>
<evidence type="ECO:0000313" key="2">
    <source>
        <dbReference type="Proteomes" id="UP000051908"/>
    </source>
</evidence>
<protein>
    <submittedName>
        <fullName evidence="1">Uncharacterized protein</fullName>
    </submittedName>
</protein>
<reference evidence="1 2" key="1">
    <citation type="journal article" date="2015" name="Genome Announc.">
        <title>Expanding the biotechnology potential of lactobacilli through comparative genomics of 213 strains and associated genera.</title>
        <authorList>
            <person name="Sun Z."/>
            <person name="Harris H.M."/>
            <person name="McCann A."/>
            <person name="Guo C."/>
            <person name="Argimon S."/>
            <person name="Zhang W."/>
            <person name="Yang X."/>
            <person name="Jeffery I.B."/>
            <person name="Cooney J.C."/>
            <person name="Kagawa T.F."/>
            <person name="Liu W."/>
            <person name="Song Y."/>
            <person name="Salvetti E."/>
            <person name="Wrobel A."/>
            <person name="Rasinkangas P."/>
            <person name="Parkhill J."/>
            <person name="Rea M.C."/>
            <person name="O'Sullivan O."/>
            <person name="Ritari J."/>
            <person name="Douillard F.P."/>
            <person name="Paul Ross R."/>
            <person name="Yang R."/>
            <person name="Briner A.E."/>
            <person name="Felis G.E."/>
            <person name="de Vos W.M."/>
            <person name="Barrangou R."/>
            <person name="Klaenhammer T.R."/>
            <person name="Caufield P.W."/>
            <person name="Cui Y."/>
            <person name="Zhang H."/>
            <person name="O'Toole P.W."/>
        </authorList>
    </citation>
    <scope>NUCLEOTIDE SEQUENCE [LARGE SCALE GENOMIC DNA]</scope>
    <source>
        <strain evidence="1 2">DSM 13238</strain>
    </source>
</reference>
<comment type="caution">
    <text evidence="1">The sequence shown here is derived from an EMBL/GenBank/DDBJ whole genome shotgun (WGS) entry which is preliminary data.</text>
</comment>